<dbReference type="Pfam" id="PF01584">
    <property type="entry name" value="CheW"/>
    <property type="match status" value="3"/>
</dbReference>
<dbReference type="Gene3D" id="2.40.50.180">
    <property type="entry name" value="CheA-289, Domain 4"/>
    <property type="match status" value="3"/>
</dbReference>
<dbReference type="AlphaFoldDB" id="A0A7G8Q1W0"/>
<evidence type="ECO:0000313" key="2">
    <source>
        <dbReference type="EMBL" id="QNK00768.1"/>
    </source>
</evidence>
<name>A0A7G8Q1W0_9GAMM</name>
<dbReference type="GO" id="GO:0005829">
    <property type="term" value="C:cytosol"/>
    <property type="evidence" value="ECO:0007669"/>
    <property type="project" value="TreeGrafter"/>
</dbReference>
<dbReference type="GO" id="GO:0006935">
    <property type="term" value="P:chemotaxis"/>
    <property type="evidence" value="ECO:0007669"/>
    <property type="project" value="InterPro"/>
</dbReference>
<keyword evidence="3" id="KW-1185">Reference proteome</keyword>
<dbReference type="Gene3D" id="2.30.30.40">
    <property type="entry name" value="SH3 Domains"/>
    <property type="match status" value="3"/>
</dbReference>
<sequence>MESSSALTARQDATEMFGSFHLGDTELVLPVATVQEVVNYPSVVTQVPLAPSYLLGLFNLRGRLIPIIHLGQLLQVADRGAREGSKIAIVEFRQGRIGLLFDATGEILRVSGEQKVMFSEAGATSSMIGGALKLDGGNRILQILNVDALHALHDMPMPTGDAQALEPARQRAAQGQRRQGVSFRVNDTRLALPMGAIHEIIRVPELLTSVLASELCLGMLNLRGNTVPVVDFARFLGLSREGAVAVAPGDFEDPRRIVVLRQKDRDVGLLVDDVESIVGYRDEELLAIPSFCAERPQLFTGCISQQGGPDILLIDETALLSDAIVADLTKGHRELYQLESAAERGQGRRRSGVRETYVTFRLDQLMGMRIDQLREVIDFPATVMQPPGAPDYVRGVLNLRRKLVTIIDMRVLYGMKGYANLQAAKVLVVENDEEKFGLVVDAIENIVTIDAADKIGVPGVLRNQIDRSLRDDMREVVELPDQSTLLLLDAAPLKQRLGAAPVH</sequence>
<dbReference type="PANTHER" id="PTHR22617:SF23">
    <property type="entry name" value="CHEMOTAXIS PROTEIN CHEW"/>
    <property type="match status" value="1"/>
</dbReference>
<dbReference type="KEGG" id="dtl:H8F01_17000"/>
<gene>
    <name evidence="2" type="ORF">H8F01_17000</name>
</gene>
<dbReference type="PROSITE" id="PS50851">
    <property type="entry name" value="CHEW"/>
    <property type="match status" value="3"/>
</dbReference>
<dbReference type="InterPro" id="IPR036061">
    <property type="entry name" value="CheW-like_dom_sf"/>
</dbReference>
<dbReference type="RefSeq" id="WP_187056240.1">
    <property type="nucleotide sequence ID" value="NZ_CP060412.1"/>
</dbReference>
<dbReference type="PANTHER" id="PTHR22617">
    <property type="entry name" value="CHEMOTAXIS SENSOR HISTIDINE KINASE-RELATED"/>
    <property type="match status" value="1"/>
</dbReference>
<organism evidence="2 3">
    <name type="scientific">Dyella telluris</name>
    <dbReference type="NCBI Taxonomy" id="2763498"/>
    <lineage>
        <taxon>Bacteria</taxon>
        <taxon>Pseudomonadati</taxon>
        <taxon>Pseudomonadota</taxon>
        <taxon>Gammaproteobacteria</taxon>
        <taxon>Lysobacterales</taxon>
        <taxon>Rhodanobacteraceae</taxon>
        <taxon>Dyella</taxon>
    </lineage>
</organism>
<proteinExistence type="predicted"/>
<feature type="domain" description="CheW-like" evidence="1">
    <location>
        <begin position="353"/>
        <end position="499"/>
    </location>
</feature>
<protein>
    <submittedName>
        <fullName evidence="2">Chemotaxis protein CheW</fullName>
    </submittedName>
</protein>
<accession>A0A7G8Q1W0</accession>
<evidence type="ECO:0000259" key="1">
    <source>
        <dbReference type="PROSITE" id="PS50851"/>
    </source>
</evidence>
<dbReference type="Proteomes" id="UP000515873">
    <property type="component" value="Chromosome"/>
</dbReference>
<reference evidence="2 3" key="1">
    <citation type="submission" date="2020-08" db="EMBL/GenBank/DDBJ databases">
        <title>Dyella sp. G9 isolated from forest soil.</title>
        <authorList>
            <person name="Fu J."/>
            <person name="Qiu L."/>
        </authorList>
    </citation>
    <scope>NUCLEOTIDE SEQUENCE [LARGE SCALE GENOMIC DNA]</scope>
    <source>
        <strain evidence="2 3">G9</strain>
    </source>
</reference>
<dbReference type="InterPro" id="IPR002545">
    <property type="entry name" value="CheW-lke_dom"/>
</dbReference>
<evidence type="ECO:0000313" key="3">
    <source>
        <dbReference type="Proteomes" id="UP000515873"/>
    </source>
</evidence>
<dbReference type="GO" id="GO:0007165">
    <property type="term" value="P:signal transduction"/>
    <property type="evidence" value="ECO:0007669"/>
    <property type="project" value="InterPro"/>
</dbReference>
<feature type="domain" description="CheW-like" evidence="1">
    <location>
        <begin position="177"/>
        <end position="325"/>
    </location>
</feature>
<dbReference type="InterPro" id="IPR039315">
    <property type="entry name" value="CheW"/>
</dbReference>
<feature type="domain" description="CheW-like" evidence="1">
    <location>
        <begin position="14"/>
        <end position="155"/>
    </location>
</feature>
<dbReference type="SMART" id="SM00260">
    <property type="entry name" value="CheW"/>
    <property type="match status" value="3"/>
</dbReference>
<dbReference type="SUPFAM" id="SSF50341">
    <property type="entry name" value="CheW-like"/>
    <property type="match status" value="3"/>
</dbReference>
<dbReference type="EMBL" id="CP060412">
    <property type="protein sequence ID" value="QNK00768.1"/>
    <property type="molecule type" value="Genomic_DNA"/>
</dbReference>